<keyword evidence="7" id="KW-1185">Reference proteome</keyword>
<dbReference type="InterPro" id="IPR013083">
    <property type="entry name" value="Znf_RING/FYVE/PHD"/>
</dbReference>
<dbReference type="Gene3D" id="3.30.40.10">
    <property type="entry name" value="Zinc/RING finger domain, C3HC4 (zinc finger)"/>
    <property type="match status" value="1"/>
</dbReference>
<dbReference type="GO" id="GO:0061630">
    <property type="term" value="F:ubiquitin protein ligase activity"/>
    <property type="evidence" value="ECO:0007669"/>
    <property type="project" value="TreeGrafter"/>
</dbReference>
<evidence type="ECO:0000256" key="2">
    <source>
        <dbReference type="ARBA" id="ARBA00022771"/>
    </source>
</evidence>
<evidence type="ECO:0000313" key="6">
    <source>
        <dbReference type="EMBL" id="GJN36025.1"/>
    </source>
</evidence>
<feature type="domain" description="SIAH-type" evidence="5">
    <location>
        <begin position="7"/>
        <end position="67"/>
    </location>
</feature>
<evidence type="ECO:0000256" key="4">
    <source>
        <dbReference type="PROSITE-ProRule" id="PRU00455"/>
    </source>
</evidence>
<keyword evidence="1" id="KW-0479">Metal-binding</keyword>
<dbReference type="GO" id="GO:0008270">
    <property type="term" value="F:zinc ion binding"/>
    <property type="evidence" value="ECO:0007669"/>
    <property type="project" value="UniProtKB-KW"/>
</dbReference>
<keyword evidence="3" id="KW-0862">Zinc</keyword>
<comment type="caution">
    <text evidence="6">The sequence shown here is derived from an EMBL/GenBank/DDBJ whole genome shotgun (WGS) entry which is preliminary data.</text>
</comment>
<proteinExistence type="predicted"/>
<dbReference type="InterPro" id="IPR052088">
    <property type="entry name" value="E3_ubiquitin-ligase_SINA"/>
</dbReference>
<dbReference type="AlphaFoldDB" id="A0AAV5FNI0"/>
<dbReference type="PANTHER" id="PTHR10315:SF96">
    <property type="entry name" value="SIAH-TYPE DOMAIN-CONTAINING PROTEIN"/>
    <property type="match status" value="1"/>
</dbReference>
<dbReference type="InterPro" id="IPR013010">
    <property type="entry name" value="Znf_SIAH"/>
</dbReference>
<reference evidence="6" key="1">
    <citation type="journal article" date="2018" name="DNA Res.">
        <title>Multiple hybrid de novo genome assembly of finger millet, an orphan allotetraploid crop.</title>
        <authorList>
            <person name="Hatakeyama M."/>
            <person name="Aluri S."/>
            <person name="Balachadran M.T."/>
            <person name="Sivarajan S.R."/>
            <person name="Patrignani A."/>
            <person name="Gruter S."/>
            <person name="Poveda L."/>
            <person name="Shimizu-Inatsugi R."/>
            <person name="Baeten J."/>
            <person name="Francoijs K.J."/>
            <person name="Nataraja K.N."/>
            <person name="Reddy Y.A.N."/>
            <person name="Phadnis S."/>
            <person name="Ravikumar R.L."/>
            <person name="Schlapbach R."/>
            <person name="Sreeman S.M."/>
            <person name="Shimizu K.K."/>
        </authorList>
    </citation>
    <scope>NUCLEOTIDE SEQUENCE</scope>
</reference>
<dbReference type="SUPFAM" id="SSF49599">
    <property type="entry name" value="TRAF domain-like"/>
    <property type="match status" value="1"/>
</dbReference>
<gene>
    <name evidence="6" type="primary">gb24848</name>
    <name evidence="6" type="ORF">PR202_gb24848</name>
</gene>
<accession>A0AAV5FNI0</accession>
<evidence type="ECO:0000259" key="5">
    <source>
        <dbReference type="PROSITE" id="PS51081"/>
    </source>
</evidence>
<evidence type="ECO:0000256" key="3">
    <source>
        <dbReference type="ARBA" id="ARBA00022833"/>
    </source>
</evidence>
<protein>
    <recommendedName>
        <fullName evidence="5">SIAH-type domain-containing protein</fullName>
    </recommendedName>
</protein>
<dbReference type="PROSITE" id="PS51081">
    <property type="entry name" value="ZF_SIAH"/>
    <property type="match status" value="1"/>
</dbReference>
<evidence type="ECO:0000313" key="7">
    <source>
        <dbReference type="Proteomes" id="UP001054889"/>
    </source>
</evidence>
<sequence>MEKVVESVRVPCANAAYGCTERPAYHDQHRHLQTCAHAPCRRCPDAEPCGFVASTTKLWGVSLAAADCNAIAPSRRTP</sequence>
<evidence type="ECO:0000256" key="1">
    <source>
        <dbReference type="ARBA" id="ARBA00022723"/>
    </source>
</evidence>
<keyword evidence="2 4" id="KW-0863">Zinc-finger</keyword>
<dbReference type="PANTHER" id="PTHR10315">
    <property type="entry name" value="E3 UBIQUITIN PROTEIN LIGASE SIAH"/>
    <property type="match status" value="1"/>
</dbReference>
<dbReference type="Proteomes" id="UP001054889">
    <property type="component" value="Unassembled WGS sequence"/>
</dbReference>
<reference evidence="6" key="2">
    <citation type="submission" date="2021-12" db="EMBL/GenBank/DDBJ databases">
        <title>Resequencing data analysis of finger millet.</title>
        <authorList>
            <person name="Hatakeyama M."/>
            <person name="Aluri S."/>
            <person name="Balachadran M.T."/>
            <person name="Sivarajan S.R."/>
            <person name="Poveda L."/>
            <person name="Shimizu-Inatsugi R."/>
            <person name="Schlapbach R."/>
            <person name="Sreeman S.M."/>
            <person name="Shimizu K.K."/>
        </authorList>
    </citation>
    <scope>NUCLEOTIDE SEQUENCE</scope>
</reference>
<dbReference type="EMBL" id="BQKI01000088">
    <property type="protein sequence ID" value="GJN36025.1"/>
    <property type="molecule type" value="Genomic_DNA"/>
</dbReference>
<organism evidence="6 7">
    <name type="scientific">Eleusine coracana subsp. coracana</name>
    <dbReference type="NCBI Taxonomy" id="191504"/>
    <lineage>
        <taxon>Eukaryota</taxon>
        <taxon>Viridiplantae</taxon>
        <taxon>Streptophyta</taxon>
        <taxon>Embryophyta</taxon>
        <taxon>Tracheophyta</taxon>
        <taxon>Spermatophyta</taxon>
        <taxon>Magnoliopsida</taxon>
        <taxon>Liliopsida</taxon>
        <taxon>Poales</taxon>
        <taxon>Poaceae</taxon>
        <taxon>PACMAD clade</taxon>
        <taxon>Chloridoideae</taxon>
        <taxon>Cynodonteae</taxon>
        <taxon>Eleusininae</taxon>
        <taxon>Eleusine</taxon>
    </lineage>
</organism>
<name>A0AAV5FNI0_ELECO</name>
<dbReference type="GO" id="GO:0005737">
    <property type="term" value="C:cytoplasm"/>
    <property type="evidence" value="ECO:0007669"/>
    <property type="project" value="TreeGrafter"/>
</dbReference>